<proteinExistence type="predicted"/>
<accession>A0A9W8MWP1</accession>
<evidence type="ECO:0008006" key="3">
    <source>
        <dbReference type="Google" id="ProtNLM"/>
    </source>
</evidence>
<dbReference type="Proteomes" id="UP001148786">
    <property type="component" value="Unassembled WGS sequence"/>
</dbReference>
<reference evidence="1" key="1">
    <citation type="submission" date="2022-07" db="EMBL/GenBank/DDBJ databases">
        <title>Genome Sequence of Agrocybe chaxingu.</title>
        <authorList>
            <person name="Buettner E."/>
        </authorList>
    </citation>
    <scope>NUCLEOTIDE SEQUENCE</scope>
    <source>
        <strain evidence="1">MP-N11</strain>
    </source>
</reference>
<keyword evidence="2" id="KW-1185">Reference proteome</keyword>
<dbReference type="EMBL" id="JANKHO010000273">
    <property type="protein sequence ID" value="KAJ3512209.1"/>
    <property type="molecule type" value="Genomic_DNA"/>
</dbReference>
<gene>
    <name evidence="1" type="ORF">NLJ89_g3652</name>
</gene>
<evidence type="ECO:0000313" key="1">
    <source>
        <dbReference type="EMBL" id="KAJ3512209.1"/>
    </source>
</evidence>
<dbReference type="OrthoDB" id="3155440at2759"/>
<protein>
    <recommendedName>
        <fullName evidence="3">F-box domain-containing protein</fullName>
    </recommendedName>
</protein>
<comment type="caution">
    <text evidence="1">The sequence shown here is derived from an EMBL/GenBank/DDBJ whole genome shotgun (WGS) entry which is preliminary data.</text>
</comment>
<dbReference type="AlphaFoldDB" id="A0A9W8MWP1"/>
<name>A0A9W8MWP1_9AGAR</name>
<sequence length="369" mass="42257">MMARPTGVDSIPNELLENIFEVGLLLPIPMDDNYPHRPLFSKSPLLPLYPTALSQVCIRWRELVLQMPNLWSHIHLTRSIEAHRRLKSEVRRSLEWLPTYLIRSADLPLHVTVDTTRLPATTVLNHILPYSLRWQSFTLLVSHVGSLPSILPLLEKTRVPQLRALSITSDIYRDGIVCYEPLSPFFAVSTPELSSVHLHGVYILWNAAPLKNLRTLELHFTSRWPTFTELRDVFRASPQLRRFVIHDDITELLRHVDQPLSKPKIELGSLRYLEIEAYRVRGGHADVASLIGLFTLPRLETLVLRELKTGEWTNVAMIYGLPTDPRKFQIRPSRRSTDYRASVFRVSDSFPLLSTLIVSSSSFSGGTIH</sequence>
<organism evidence="1 2">
    <name type="scientific">Agrocybe chaxingu</name>
    <dbReference type="NCBI Taxonomy" id="84603"/>
    <lineage>
        <taxon>Eukaryota</taxon>
        <taxon>Fungi</taxon>
        <taxon>Dikarya</taxon>
        <taxon>Basidiomycota</taxon>
        <taxon>Agaricomycotina</taxon>
        <taxon>Agaricomycetes</taxon>
        <taxon>Agaricomycetidae</taxon>
        <taxon>Agaricales</taxon>
        <taxon>Agaricineae</taxon>
        <taxon>Strophariaceae</taxon>
        <taxon>Agrocybe</taxon>
    </lineage>
</organism>
<evidence type="ECO:0000313" key="2">
    <source>
        <dbReference type="Proteomes" id="UP001148786"/>
    </source>
</evidence>